<dbReference type="RefSeq" id="XP_043008488.1">
    <property type="nucleotide sequence ID" value="XM_043153204.1"/>
</dbReference>
<keyword evidence="2" id="KW-1185">Reference proteome</keyword>
<protein>
    <submittedName>
        <fullName evidence="1">Uncharacterized protein</fullName>
    </submittedName>
</protein>
<proteinExistence type="predicted"/>
<comment type="caution">
    <text evidence="1">The sequence shown here is derived from an EMBL/GenBank/DDBJ whole genome shotgun (WGS) entry which is preliminary data.</text>
</comment>
<dbReference type="Proteomes" id="UP001049176">
    <property type="component" value="Chromosome 5"/>
</dbReference>
<name>A0A9P7RYX2_9AGAR</name>
<dbReference type="KEGG" id="more:E1B28_008401"/>
<reference evidence="1" key="1">
    <citation type="journal article" date="2021" name="Genome Biol. Evol.">
        <title>The assembled and annotated genome of the fairy-ring fungus Marasmius oreades.</title>
        <authorList>
            <person name="Hiltunen M."/>
            <person name="Ament-Velasquez S.L."/>
            <person name="Johannesson H."/>
        </authorList>
    </citation>
    <scope>NUCLEOTIDE SEQUENCE</scope>
    <source>
        <strain evidence="1">03SP1</strain>
    </source>
</reference>
<gene>
    <name evidence="1" type="ORF">E1B28_008401</name>
</gene>
<accession>A0A9P7RYX2</accession>
<dbReference type="EMBL" id="CM032185">
    <property type="protein sequence ID" value="KAG7092018.1"/>
    <property type="molecule type" value="Genomic_DNA"/>
</dbReference>
<dbReference type="GeneID" id="66077477"/>
<evidence type="ECO:0000313" key="1">
    <source>
        <dbReference type="EMBL" id="KAG7092018.1"/>
    </source>
</evidence>
<sequence>MKPFDVDSSPAWKICGLVVATECSESDNNLPSSFSPPSLSSSISSTSTTITEAIALIDLNSSENETGDSTSGLLSSPPWHGGVRTHLSFVHSGVDTKRH</sequence>
<organism evidence="1 2">
    <name type="scientific">Marasmius oreades</name>
    <name type="common">fairy-ring Marasmius</name>
    <dbReference type="NCBI Taxonomy" id="181124"/>
    <lineage>
        <taxon>Eukaryota</taxon>
        <taxon>Fungi</taxon>
        <taxon>Dikarya</taxon>
        <taxon>Basidiomycota</taxon>
        <taxon>Agaricomycotina</taxon>
        <taxon>Agaricomycetes</taxon>
        <taxon>Agaricomycetidae</taxon>
        <taxon>Agaricales</taxon>
        <taxon>Marasmiineae</taxon>
        <taxon>Marasmiaceae</taxon>
        <taxon>Marasmius</taxon>
    </lineage>
</organism>
<dbReference type="AlphaFoldDB" id="A0A9P7RYX2"/>
<evidence type="ECO:0000313" key="2">
    <source>
        <dbReference type="Proteomes" id="UP001049176"/>
    </source>
</evidence>